<dbReference type="AlphaFoldDB" id="A0A9P9JG19"/>
<proteinExistence type="predicted"/>
<keyword evidence="2" id="KW-1185">Reference proteome</keyword>
<comment type="caution">
    <text evidence="1">The sequence shown here is derived from an EMBL/GenBank/DDBJ whole genome shotgun (WGS) entry which is preliminary data.</text>
</comment>
<sequence length="136" mass="14847">MTAIAHQQYCQSSSLLLLQSASASVPCVSGAWPRPPEARAHDRPHCTHRSSHGWAIPVDEFLDRQTSLPGPLIRRTYPCTVQYVHKQPSFATASTWQLGRSRPAEFSKPRNLALSLLVRSSACDMIGPGVSGASPR</sequence>
<gene>
    <name evidence="1" type="ORF">EDB81DRAFT_398481</name>
</gene>
<dbReference type="Proteomes" id="UP000738349">
    <property type="component" value="Unassembled WGS sequence"/>
</dbReference>
<evidence type="ECO:0000313" key="1">
    <source>
        <dbReference type="EMBL" id="KAH7156708.1"/>
    </source>
</evidence>
<name>A0A9P9JG19_9HYPO</name>
<reference evidence="1" key="1">
    <citation type="journal article" date="2021" name="Nat. Commun.">
        <title>Genetic determinants of endophytism in the Arabidopsis root mycobiome.</title>
        <authorList>
            <person name="Mesny F."/>
            <person name="Miyauchi S."/>
            <person name="Thiergart T."/>
            <person name="Pickel B."/>
            <person name="Atanasova L."/>
            <person name="Karlsson M."/>
            <person name="Huettel B."/>
            <person name="Barry K.W."/>
            <person name="Haridas S."/>
            <person name="Chen C."/>
            <person name="Bauer D."/>
            <person name="Andreopoulos W."/>
            <person name="Pangilinan J."/>
            <person name="LaButti K."/>
            <person name="Riley R."/>
            <person name="Lipzen A."/>
            <person name="Clum A."/>
            <person name="Drula E."/>
            <person name="Henrissat B."/>
            <person name="Kohler A."/>
            <person name="Grigoriev I.V."/>
            <person name="Martin F.M."/>
            <person name="Hacquard S."/>
        </authorList>
    </citation>
    <scope>NUCLEOTIDE SEQUENCE</scope>
    <source>
        <strain evidence="1">MPI-CAGE-AT-0147</strain>
    </source>
</reference>
<accession>A0A9P9JG19</accession>
<organism evidence="1 2">
    <name type="scientific">Dactylonectria macrodidyma</name>
    <dbReference type="NCBI Taxonomy" id="307937"/>
    <lineage>
        <taxon>Eukaryota</taxon>
        <taxon>Fungi</taxon>
        <taxon>Dikarya</taxon>
        <taxon>Ascomycota</taxon>
        <taxon>Pezizomycotina</taxon>
        <taxon>Sordariomycetes</taxon>
        <taxon>Hypocreomycetidae</taxon>
        <taxon>Hypocreales</taxon>
        <taxon>Nectriaceae</taxon>
        <taxon>Dactylonectria</taxon>
    </lineage>
</organism>
<evidence type="ECO:0000313" key="2">
    <source>
        <dbReference type="Proteomes" id="UP000738349"/>
    </source>
</evidence>
<protein>
    <submittedName>
        <fullName evidence="1">Uncharacterized protein</fullName>
    </submittedName>
</protein>
<dbReference type="EMBL" id="JAGMUV010000005">
    <property type="protein sequence ID" value="KAH7156708.1"/>
    <property type="molecule type" value="Genomic_DNA"/>
</dbReference>